<proteinExistence type="predicted"/>
<dbReference type="EMBL" id="CP032514">
    <property type="protein sequence ID" value="AYD90068.1"/>
    <property type="molecule type" value="Genomic_DNA"/>
</dbReference>
<keyword evidence="2" id="KW-1185">Reference proteome</keyword>
<name>A0ABM6Z489_9ACTO</name>
<protein>
    <submittedName>
        <fullName evidence="1">DUF3046 domain-containing protein</fullName>
    </submittedName>
</protein>
<reference evidence="1 2" key="1">
    <citation type="submission" date="2018-09" db="EMBL/GenBank/DDBJ databases">
        <authorList>
            <person name="Li J."/>
        </authorList>
    </citation>
    <scope>NUCLEOTIDE SEQUENCE [LARGE SCALE GENOMIC DNA]</scope>
    <source>
        <strain evidence="1 2">2129</strain>
    </source>
</reference>
<organism evidence="1 2">
    <name type="scientific">Actinomyces lilanjuaniae</name>
    <dbReference type="NCBI Taxonomy" id="2321394"/>
    <lineage>
        <taxon>Bacteria</taxon>
        <taxon>Bacillati</taxon>
        <taxon>Actinomycetota</taxon>
        <taxon>Actinomycetes</taxon>
        <taxon>Actinomycetales</taxon>
        <taxon>Actinomycetaceae</taxon>
        <taxon>Actinomyces</taxon>
    </lineage>
</organism>
<dbReference type="RefSeq" id="WP_119836119.1">
    <property type="nucleotide sequence ID" value="NZ_CP032514.1"/>
</dbReference>
<accession>A0ABM6Z489</accession>
<dbReference type="InterPro" id="IPR021408">
    <property type="entry name" value="DUF3046"/>
</dbReference>
<evidence type="ECO:0000313" key="2">
    <source>
        <dbReference type="Proteomes" id="UP000273001"/>
    </source>
</evidence>
<evidence type="ECO:0000313" key="1">
    <source>
        <dbReference type="EMBL" id="AYD90068.1"/>
    </source>
</evidence>
<sequence length="81" mass="9301">MRHSEFWEAVETVFGSSYGRSLAQDLVLPGLGATCVEALADGVAPRRVWHALCDETQRSDAERWVLRDDSRRRSRFYDETL</sequence>
<gene>
    <name evidence="1" type="ORF">D5R93_08660</name>
</gene>
<dbReference type="Pfam" id="PF11248">
    <property type="entry name" value="DUF3046"/>
    <property type="match status" value="1"/>
</dbReference>
<dbReference type="Proteomes" id="UP000273001">
    <property type="component" value="Chromosome"/>
</dbReference>